<dbReference type="SUPFAM" id="SSF81321">
    <property type="entry name" value="Family A G protein-coupled receptor-like"/>
    <property type="match status" value="1"/>
</dbReference>
<evidence type="ECO:0000256" key="5">
    <source>
        <dbReference type="ARBA" id="ARBA00022989"/>
    </source>
</evidence>
<dbReference type="EMBL" id="KL226154">
    <property type="protein sequence ID" value="KFM09339.1"/>
    <property type="molecule type" value="Genomic_DNA"/>
</dbReference>
<sequence>FILAGIPGLEVSHNWLSIPFTCIYIASLAGNCTILFVIGTDPSPHEPMCQFLSMLAITSLGLSMSTTPTAMSVFWVNYREISFDACFAQLYFVHSFSFMESSVLLAMAFHRYVAICYLLRYSSILTSARIGKIGLAALCRCLLGVLPSLFLLRRLPFCQYLALSHPYCLHPDIMKLVRADISLRILYGLCAVILVFGMDSLLIVISYVMIWTTIITAMSQGQHLKALWTCVSHVSAVSTIHWFGEDLPLLLMSSIYRSVPPVLKSLIYSVNNKHI</sequence>
<protein>
    <submittedName>
        <fullName evidence="10">Olfactory receptor 51G2</fullName>
    </submittedName>
</protein>
<evidence type="ECO:0000256" key="3">
    <source>
        <dbReference type="ARBA" id="ARBA00022692"/>
    </source>
</evidence>
<feature type="transmembrane region" description="Helical" evidence="8">
    <location>
        <begin position="133"/>
        <end position="152"/>
    </location>
</feature>
<dbReference type="InterPro" id="IPR000725">
    <property type="entry name" value="Olfact_rcpt"/>
</dbReference>
<keyword evidence="4" id="KW-0552">Olfaction</keyword>
<feature type="transmembrane region" description="Helical" evidence="8">
    <location>
        <begin position="96"/>
        <end position="121"/>
    </location>
</feature>
<dbReference type="PROSITE" id="PS50262">
    <property type="entry name" value="G_PROTEIN_RECEP_F1_2"/>
    <property type="match status" value="1"/>
</dbReference>
<dbReference type="PROSITE" id="PS00237">
    <property type="entry name" value="G_PROTEIN_RECEP_F1_1"/>
    <property type="match status" value="1"/>
</dbReference>
<evidence type="ECO:0000256" key="2">
    <source>
        <dbReference type="ARBA" id="ARBA00022606"/>
    </source>
</evidence>
<dbReference type="InterPro" id="IPR000276">
    <property type="entry name" value="GPCR_Rhodpsn"/>
</dbReference>
<keyword evidence="2" id="KW-0716">Sensory transduction</keyword>
<keyword evidence="3 8" id="KW-0812">Transmembrane</keyword>
<dbReference type="Pfam" id="PF13853">
    <property type="entry name" value="7tm_4"/>
    <property type="match status" value="1"/>
</dbReference>
<dbReference type="Proteomes" id="UP000053286">
    <property type="component" value="Unassembled WGS sequence"/>
</dbReference>
<keyword evidence="10" id="KW-0675">Receptor</keyword>
<keyword evidence="6 8" id="KW-0472">Membrane</keyword>
<feature type="domain" description="G-protein coupled receptors family 1 profile" evidence="9">
    <location>
        <begin position="30"/>
        <end position="275"/>
    </location>
</feature>
<evidence type="ECO:0000256" key="1">
    <source>
        <dbReference type="ARBA" id="ARBA00004141"/>
    </source>
</evidence>
<accession>A0A087R785</accession>
<feature type="non-terminal residue" evidence="10">
    <location>
        <position position="275"/>
    </location>
</feature>
<dbReference type="PRINTS" id="PR00245">
    <property type="entry name" value="OLFACTORYR"/>
</dbReference>
<evidence type="ECO:0000313" key="10">
    <source>
        <dbReference type="EMBL" id="KFM09339.1"/>
    </source>
</evidence>
<dbReference type="AlphaFoldDB" id="A0A087R785"/>
<keyword evidence="11" id="KW-1185">Reference proteome</keyword>
<proteinExistence type="predicted"/>
<dbReference type="GO" id="GO:0004930">
    <property type="term" value="F:G protein-coupled receptor activity"/>
    <property type="evidence" value="ECO:0007669"/>
    <property type="project" value="InterPro"/>
</dbReference>
<keyword evidence="5 8" id="KW-1133">Transmembrane helix</keyword>
<dbReference type="STRING" id="9233.A0A087R785"/>
<dbReference type="InterPro" id="IPR050402">
    <property type="entry name" value="OR51/52/56-like"/>
</dbReference>
<feature type="transmembrane region" description="Helical" evidence="8">
    <location>
        <begin position="51"/>
        <end position="76"/>
    </location>
</feature>
<gene>
    <name evidence="10" type="ORF">AS27_11095</name>
</gene>
<feature type="transmembrane region" description="Helical" evidence="8">
    <location>
        <begin position="185"/>
        <end position="214"/>
    </location>
</feature>
<reference evidence="10 11" key="1">
    <citation type="submission" date="2014-04" db="EMBL/GenBank/DDBJ databases">
        <title>Genome evolution of avian class.</title>
        <authorList>
            <person name="Zhang G."/>
            <person name="Li C."/>
        </authorList>
    </citation>
    <scope>NUCLEOTIDE SEQUENCE [LARGE SCALE GENOMIC DNA]</scope>
    <source>
        <strain evidence="10">BGI_AS27</strain>
    </source>
</reference>
<evidence type="ECO:0000256" key="4">
    <source>
        <dbReference type="ARBA" id="ARBA00022725"/>
    </source>
</evidence>
<evidence type="ECO:0000313" key="11">
    <source>
        <dbReference type="Proteomes" id="UP000053286"/>
    </source>
</evidence>
<keyword evidence="7" id="KW-0807">Transducer</keyword>
<dbReference type="PANTHER" id="PTHR26450:SF87">
    <property type="entry name" value="OLFACTORY RECEPTOR 51F2"/>
    <property type="match status" value="1"/>
</dbReference>
<dbReference type="GO" id="GO:0004984">
    <property type="term" value="F:olfactory receptor activity"/>
    <property type="evidence" value="ECO:0007669"/>
    <property type="project" value="InterPro"/>
</dbReference>
<feature type="transmembrane region" description="Helical" evidence="8">
    <location>
        <begin position="15"/>
        <end position="39"/>
    </location>
</feature>
<evidence type="ECO:0000259" key="9">
    <source>
        <dbReference type="PROSITE" id="PS50262"/>
    </source>
</evidence>
<evidence type="ECO:0000256" key="7">
    <source>
        <dbReference type="ARBA" id="ARBA00023224"/>
    </source>
</evidence>
<dbReference type="GO" id="GO:0005886">
    <property type="term" value="C:plasma membrane"/>
    <property type="evidence" value="ECO:0007669"/>
    <property type="project" value="TreeGrafter"/>
</dbReference>
<organism evidence="10 11">
    <name type="scientific">Aptenodytes forsteri</name>
    <name type="common">Emperor penguin</name>
    <dbReference type="NCBI Taxonomy" id="9233"/>
    <lineage>
        <taxon>Eukaryota</taxon>
        <taxon>Metazoa</taxon>
        <taxon>Chordata</taxon>
        <taxon>Craniata</taxon>
        <taxon>Vertebrata</taxon>
        <taxon>Euteleostomi</taxon>
        <taxon>Archelosauria</taxon>
        <taxon>Archosauria</taxon>
        <taxon>Dinosauria</taxon>
        <taxon>Saurischia</taxon>
        <taxon>Theropoda</taxon>
        <taxon>Coelurosauria</taxon>
        <taxon>Aves</taxon>
        <taxon>Neognathae</taxon>
        <taxon>Neoaves</taxon>
        <taxon>Aequornithes</taxon>
        <taxon>Sphenisciformes</taxon>
        <taxon>Spheniscidae</taxon>
        <taxon>Aptenodytes</taxon>
    </lineage>
</organism>
<dbReference type="PANTHER" id="PTHR26450">
    <property type="entry name" value="OLFACTORY RECEPTOR 56B1-RELATED"/>
    <property type="match status" value="1"/>
</dbReference>
<comment type="subcellular location">
    <subcellularLocation>
        <location evidence="1">Membrane</location>
        <topology evidence="1">Multi-pass membrane protein</topology>
    </subcellularLocation>
</comment>
<dbReference type="InterPro" id="IPR017452">
    <property type="entry name" value="GPCR_Rhodpsn_7TM"/>
</dbReference>
<evidence type="ECO:0000256" key="8">
    <source>
        <dbReference type="SAM" id="Phobius"/>
    </source>
</evidence>
<name>A0A087R785_APTFO</name>
<feature type="non-terminal residue" evidence="10">
    <location>
        <position position="1"/>
    </location>
</feature>
<dbReference type="Gene3D" id="1.20.1070.10">
    <property type="entry name" value="Rhodopsin 7-helix transmembrane proteins"/>
    <property type="match status" value="1"/>
</dbReference>
<evidence type="ECO:0000256" key="6">
    <source>
        <dbReference type="ARBA" id="ARBA00023136"/>
    </source>
</evidence>